<accession>A0A3M7PTX7</accession>
<keyword evidence="2" id="KW-1185">Reference proteome</keyword>
<protein>
    <submittedName>
        <fullName evidence="1">Uncharacterized protein</fullName>
    </submittedName>
</protein>
<sequence length="65" mass="7231">MTLTGSFEIFKAEKSASSPTRPSSKEITETKISSVVNVKCFSRRKKTTKKGRLMVEKEIIVPVPS</sequence>
<organism evidence="1 2">
    <name type="scientific">Brachionus plicatilis</name>
    <name type="common">Marine rotifer</name>
    <name type="synonym">Brachionus muelleri</name>
    <dbReference type="NCBI Taxonomy" id="10195"/>
    <lineage>
        <taxon>Eukaryota</taxon>
        <taxon>Metazoa</taxon>
        <taxon>Spiralia</taxon>
        <taxon>Gnathifera</taxon>
        <taxon>Rotifera</taxon>
        <taxon>Eurotatoria</taxon>
        <taxon>Monogononta</taxon>
        <taxon>Pseudotrocha</taxon>
        <taxon>Ploima</taxon>
        <taxon>Brachionidae</taxon>
        <taxon>Brachionus</taxon>
    </lineage>
</organism>
<dbReference type="Proteomes" id="UP000276133">
    <property type="component" value="Unassembled WGS sequence"/>
</dbReference>
<comment type="caution">
    <text evidence="1">The sequence shown here is derived from an EMBL/GenBank/DDBJ whole genome shotgun (WGS) entry which is preliminary data.</text>
</comment>
<proteinExistence type="predicted"/>
<name>A0A3M7PTX7_BRAPC</name>
<dbReference type="AlphaFoldDB" id="A0A3M7PTX7"/>
<evidence type="ECO:0000313" key="2">
    <source>
        <dbReference type="Proteomes" id="UP000276133"/>
    </source>
</evidence>
<reference evidence="1 2" key="1">
    <citation type="journal article" date="2018" name="Sci. Rep.">
        <title>Genomic signatures of local adaptation to the degree of environmental predictability in rotifers.</title>
        <authorList>
            <person name="Franch-Gras L."/>
            <person name="Hahn C."/>
            <person name="Garcia-Roger E.M."/>
            <person name="Carmona M.J."/>
            <person name="Serra M."/>
            <person name="Gomez A."/>
        </authorList>
    </citation>
    <scope>NUCLEOTIDE SEQUENCE [LARGE SCALE GENOMIC DNA]</scope>
    <source>
        <strain evidence="1">HYR1</strain>
    </source>
</reference>
<dbReference type="EMBL" id="REGN01008818">
    <property type="protein sequence ID" value="RNA02612.1"/>
    <property type="molecule type" value="Genomic_DNA"/>
</dbReference>
<evidence type="ECO:0000313" key="1">
    <source>
        <dbReference type="EMBL" id="RNA02612.1"/>
    </source>
</evidence>
<gene>
    <name evidence="1" type="ORF">BpHYR1_019530</name>
</gene>